<dbReference type="RefSeq" id="WP_394608339.1">
    <property type="nucleotide sequence ID" value="NZ_JBIHSJ010000004.1"/>
</dbReference>
<dbReference type="CDD" id="cd06127">
    <property type="entry name" value="DEDDh"/>
    <property type="match status" value="1"/>
</dbReference>
<feature type="domain" description="Exonuclease" evidence="4">
    <location>
        <begin position="51"/>
        <end position="228"/>
    </location>
</feature>
<evidence type="ECO:0000256" key="3">
    <source>
        <dbReference type="ARBA" id="ARBA00022839"/>
    </source>
</evidence>
<accession>A0ABW7IY92</accession>
<evidence type="ECO:0000313" key="5">
    <source>
        <dbReference type="EMBL" id="MFH0266645.1"/>
    </source>
</evidence>
<evidence type="ECO:0000313" key="6">
    <source>
        <dbReference type="Proteomes" id="UP001607151"/>
    </source>
</evidence>
<dbReference type="SUPFAM" id="SSF53098">
    <property type="entry name" value="Ribonuclease H-like"/>
    <property type="match status" value="1"/>
</dbReference>
<dbReference type="Gene3D" id="3.30.420.10">
    <property type="entry name" value="Ribonuclease H-like superfamily/Ribonuclease H"/>
    <property type="match status" value="1"/>
</dbReference>
<reference evidence="5 6" key="1">
    <citation type="submission" date="2024-10" db="EMBL/GenBank/DDBJ databases">
        <authorList>
            <person name="Yibar A."/>
            <person name="Saticioglu I.B."/>
            <person name="Duman M."/>
            <person name="Ajmi N."/>
            <person name="Gurler F."/>
            <person name="Ay H."/>
            <person name="Onuk E."/>
            <person name="Guler S."/>
            <person name="Romalde J.L."/>
        </authorList>
    </citation>
    <scope>NUCLEOTIDE SEQUENCE [LARGE SCALE GENOMIC DNA]</scope>
    <source>
        <strain evidence="5 6">14-MA-B</strain>
    </source>
</reference>
<evidence type="ECO:0000256" key="1">
    <source>
        <dbReference type="ARBA" id="ARBA00022722"/>
    </source>
</evidence>
<dbReference type="InterPro" id="IPR036397">
    <property type="entry name" value="RNaseH_sf"/>
</dbReference>
<comment type="caution">
    <text evidence="5">The sequence shown here is derived from an EMBL/GenBank/DDBJ whole genome shotgun (WGS) entry which is preliminary data.</text>
</comment>
<dbReference type="Proteomes" id="UP001607151">
    <property type="component" value="Unassembled WGS sequence"/>
</dbReference>
<protein>
    <submittedName>
        <fullName evidence="5">3'-5' exonuclease</fullName>
    </submittedName>
</protein>
<evidence type="ECO:0000256" key="2">
    <source>
        <dbReference type="ARBA" id="ARBA00022801"/>
    </source>
</evidence>
<dbReference type="InterPro" id="IPR013520">
    <property type="entry name" value="Ribonucl_H"/>
</dbReference>
<sequence>MFSIFSSRHPLLQLDQQRHDLIQATNKLPSSLAALLQEPYPNPKHDATALPITVIDLETTGLDPKTDHIVSIGWVHIIQGVVKLSTAQHWVIQEPKEKKNPNHQDPTTRSLHHILPEDQEHGIPLQQAMQYFFSSLLSPVLLAHGATIEKRFIEQFCQLQGLPRLPLIWLDTLKIEQNTTHQSGYQKDFRLFALRQHYQLPEYPAHHALMDATATAELFLAQKHRLFNHDIAPIGVLYQKSI</sequence>
<dbReference type="InterPro" id="IPR012337">
    <property type="entry name" value="RNaseH-like_sf"/>
</dbReference>
<dbReference type="PANTHER" id="PTHR30231:SF4">
    <property type="entry name" value="PROTEIN NEN2"/>
    <property type="match status" value="1"/>
</dbReference>
<dbReference type="SMART" id="SM00479">
    <property type="entry name" value="EXOIII"/>
    <property type="match status" value="1"/>
</dbReference>
<evidence type="ECO:0000259" key="4">
    <source>
        <dbReference type="SMART" id="SM00479"/>
    </source>
</evidence>
<keyword evidence="6" id="KW-1185">Reference proteome</keyword>
<name>A0ABW7IY92_9VIBR</name>
<dbReference type="Pfam" id="PF00929">
    <property type="entry name" value="RNase_T"/>
    <property type="match status" value="1"/>
</dbReference>
<keyword evidence="2" id="KW-0378">Hydrolase</keyword>
<keyword evidence="3 5" id="KW-0269">Exonuclease</keyword>
<dbReference type="EMBL" id="JBIHSN010000003">
    <property type="protein sequence ID" value="MFH0266645.1"/>
    <property type="molecule type" value="Genomic_DNA"/>
</dbReference>
<proteinExistence type="predicted"/>
<dbReference type="GO" id="GO:0004527">
    <property type="term" value="F:exonuclease activity"/>
    <property type="evidence" value="ECO:0007669"/>
    <property type="project" value="UniProtKB-KW"/>
</dbReference>
<gene>
    <name evidence="5" type="ORF">ACGRQ9_14455</name>
</gene>
<dbReference type="PANTHER" id="PTHR30231">
    <property type="entry name" value="DNA POLYMERASE III SUBUNIT EPSILON"/>
    <property type="match status" value="1"/>
</dbReference>
<organism evidence="5 6">
    <name type="scientific">Vibrio rumoiensis</name>
    <dbReference type="NCBI Taxonomy" id="76258"/>
    <lineage>
        <taxon>Bacteria</taxon>
        <taxon>Pseudomonadati</taxon>
        <taxon>Pseudomonadota</taxon>
        <taxon>Gammaproteobacteria</taxon>
        <taxon>Vibrionales</taxon>
        <taxon>Vibrionaceae</taxon>
        <taxon>Vibrio</taxon>
    </lineage>
</organism>
<keyword evidence="1" id="KW-0540">Nuclease</keyword>